<dbReference type="AlphaFoldDB" id="A0A7R9ETG9"/>
<proteinExistence type="predicted"/>
<protein>
    <submittedName>
        <fullName evidence="1">Uncharacterized protein</fullName>
    </submittedName>
</protein>
<reference evidence="1" key="1">
    <citation type="submission" date="2020-11" db="EMBL/GenBank/DDBJ databases">
        <authorList>
            <person name="Tran Van P."/>
        </authorList>
    </citation>
    <scope>NUCLEOTIDE SEQUENCE</scope>
</reference>
<name>A0A7R9ETG9_9NEOP</name>
<gene>
    <name evidence="1" type="ORF">TBIB3V08_LOCUS3245</name>
</gene>
<sequence length="66" mass="7923">MMVERVQDGSLFMYRRPIYRVFQYLETFYLLVRPPNDFTYLVGRKPPLQKCLARVGLGLTYFGRKN</sequence>
<evidence type="ECO:0000313" key="1">
    <source>
        <dbReference type="EMBL" id="CAD7440754.1"/>
    </source>
</evidence>
<organism evidence="1">
    <name type="scientific">Timema bartmani</name>
    <dbReference type="NCBI Taxonomy" id="61472"/>
    <lineage>
        <taxon>Eukaryota</taxon>
        <taxon>Metazoa</taxon>
        <taxon>Ecdysozoa</taxon>
        <taxon>Arthropoda</taxon>
        <taxon>Hexapoda</taxon>
        <taxon>Insecta</taxon>
        <taxon>Pterygota</taxon>
        <taxon>Neoptera</taxon>
        <taxon>Polyneoptera</taxon>
        <taxon>Phasmatodea</taxon>
        <taxon>Timematodea</taxon>
        <taxon>Timematoidea</taxon>
        <taxon>Timematidae</taxon>
        <taxon>Timema</taxon>
    </lineage>
</organism>
<accession>A0A7R9ETG9</accession>
<dbReference type="EMBL" id="OD565073">
    <property type="protein sequence ID" value="CAD7440754.1"/>
    <property type="molecule type" value="Genomic_DNA"/>
</dbReference>